<feature type="compositionally biased region" description="Basic and acidic residues" evidence="1">
    <location>
        <begin position="415"/>
        <end position="431"/>
    </location>
</feature>
<dbReference type="Pfam" id="PF10523">
    <property type="entry name" value="BEN"/>
    <property type="match status" value="1"/>
</dbReference>
<dbReference type="Proteomes" id="UP001152320">
    <property type="component" value="Chromosome 23"/>
</dbReference>
<sequence length="431" mass="47279">MAGQINSPHKRLRLEMLAPEETGIQGLQREIMELKQENKRLRRDICKALPEVVHEMRNIVGQLQVFAKTMQTTCNQLTQTCQRFPPRDGFNRRTVTPTNANRMPQKHKLVKKIGPGQPPIRTVKTVEKVANSPQMQHPQRQVQTKPTNHHFSSGSPTITTSSPRYSPSAKQSPGTGSFSPAQVNQQHTATSPRTPRYPPSTANPVLPVPTSDTNVQVVVTNVTSLSKNAFDAPVSQAPSAPAPTPAPAPVPVQLNSSKPGEKQDVFELQPGSGVCIPIQSWISMKMQCGNSESKMVRQLMKMLFSEEELSSSLMRGNRAGQKSLDQSKVEAIIWRCMEEFPGRTKGHIGQAISQKLQEARKKNQKRPLSTGSGGSSDSGQLDDDILMLLDQAQGGDLGIQQDGSTTEGSNGQQSKNDDDVIMVKEDDAGWR</sequence>
<dbReference type="InterPro" id="IPR018379">
    <property type="entry name" value="BEN_domain"/>
</dbReference>
<feature type="domain" description="BEN" evidence="2">
    <location>
        <begin position="271"/>
        <end position="363"/>
    </location>
</feature>
<accession>A0A9Q0YC58</accession>
<feature type="region of interest" description="Disordered" evidence="1">
    <location>
        <begin position="128"/>
        <end position="210"/>
    </location>
</feature>
<feature type="compositionally biased region" description="Polar residues" evidence="1">
    <location>
        <begin position="401"/>
        <end position="414"/>
    </location>
</feature>
<feature type="region of interest" description="Disordered" evidence="1">
    <location>
        <begin position="356"/>
        <end position="431"/>
    </location>
</feature>
<feature type="compositionally biased region" description="Low complexity" evidence="1">
    <location>
        <begin position="188"/>
        <end position="202"/>
    </location>
</feature>
<feature type="compositionally biased region" description="Polar residues" evidence="1">
    <location>
        <begin position="131"/>
        <end position="151"/>
    </location>
</feature>
<dbReference type="Gene3D" id="1.10.10.2590">
    <property type="entry name" value="BEN domain"/>
    <property type="match status" value="1"/>
</dbReference>
<comment type="caution">
    <text evidence="3">The sequence shown here is derived from an EMBL/GenBank/DDBJ whole genome shotgun (WGS) entry which is preliminary data.</text>
</comment>
<organism evidence="3 4">
    <name type="scientific">Holothuria leucospilota</name>
    <name type="common">Black long sea cucumber</name>
    <name type="synonym">Mertensiothuria leucospilota</name>
    <dbReference type="NCBI Taxonomy" id="206669"/>
    <lineage>
        <taxon>Eukaryota</taxon>
        <taxon>Metazoa</taxon>
        <taxon>Echinodermata</taxon>
        <taxon>Eleutherozoa</taxon>
        <taxon>Echinozoa</taxon>
        <taxon>Holothuroidea</taxon>
        <taxon>Aspidochirotacea</taxon>
        <taxon>Aspidochirotida</taxon>
        <taxon>Holothuriidae</taxon>
        <taxon>Holothuria</taxon>
    </lineage>
</organism>
<feature type="compositionally biased region" description="Polar residues" evidence="1">
    <location>
        <begin position="164"/>
        <end position="187"/>
    </location>
</feature>
<dbReference type="SMART" id="SM01025">
    <property type="entry name" value="BEN"/>
    <property type="match status" value="1"/>
</dbReference>
<reference evidence="3" key="1">
    <citation type="submission" date="2021-10" db="EMBL/GenBank/DDBJ databases">
        <title>Tropical sea cucumber genome reveals ecological adaptation and Cuvierian tubules defense mechanism.</title>
        <authorList>
            <person name="Chen T."/>
        </authorList>
    </citation>
    <scope>NUCLEOTIDE SEQUENCE</scope>
    <source>
        <strain evidence="3">Nanhai2018</strain>
        <tissue evidence="3">Muscle</tissue>
    </source>
</reference>
<dbReference type="AlphaFoldDB" id="A0A9Q0YC58"/>
<dbReference type="EMBL" id="JAIZAY010000023">
    <property type="protein sequence ID" value="KAJ8020108.1"/>
    <property type="molecule type" value="Genomic_DNA"/>
</dbReference>
<evidence type="ECO:0000256" key="1">
    <source>
        <dbReference type="SAM" id="MobiDB-lite"/>
    </source>
</evidence>
<evidence type="ECO:0000259" key="2">
    <source>
        <dbReference type="PROSITE" id="PS51457"/>
    </source>
</evidence>
<feature type="compositionally biased region" description="Low complexity" evidence="1">
    <location>
        <begin position="152"/>
        <end position="163"/>
    </location>
</feature>
<gene>
    <name evidence="3" type="ORF">HOLleu_41965</name>
</gene>
<dbReference type="PROSITE" id="PS51457">
    <property type="entry name" value="BEN"/>
    <property type="match status" value="1"/>
</dbReference>
<proteinExistence type="predicted"/>
<evidence type="ECO:0000313" key="4">
    <source>
        <dbReference type="Proteomes" id="UP001152320"/>
    </source>
</evidence>
<dbReference type="GO" id="GO:0003677">
    <property type="term" value="F:DNA binding"/>
    <property type="evidence" value="ECO:0007669"/>
    <property type="project" value="InterPro"/>
</dbReference>
<name>A0A9Q0YC58_HOLLE</name>
<keyword evidence="4" id="KW-1185">Reference proteome</keyword>
<protein>
    <recommendedName>
        <fullName evidence="2">BEN domain-containing protein</fullName>
    </recommendedName>
</protein>
<evidence type="ECO:0000313" key="3">
    <source>
        <dbReference type="EMBL" id="KAJ8020108.1"/>
    </source>
</evidence>